<organism evidence="2 3">
    <name type="scientific">Virgisporangium aurantiacum</name>
    <dbReference type="NCBI Taxonomy" id="175570"/>
    <lineage>
        <taxon>Bacteria</taxon>
        <taxon>Bacillati</taxon>
        <taxon>Actinomycetota</taxon>
        <taxon>Actinomycetes</taxon>
        <taxon>Micromonosporales</taxon>
        <taxon>Micromonosporaceae</taxon>
        <taxon>Virgisporangium</taxon>
    </lineage>
</organism>
<keyword evidence="3" id="KW-1185">Reference proteome</keyword>
<dbReference type="AlphaFoldDB" id="A0A8J3YYE3"/>
<dbReference type="EMBL" id="BOPG01000009">
    <property type="protein sequence ID" value="GIJ54016.1"/>
    <property type="molecule type" value="Genomic_DNA"/>
</dbReference>
<sequence length="453" mass="48534">MSPVLTRPATWPRWARFSVIALAVVCVLGATAVVGYRVLRPAESAVEARGPYPDRPAAEPVRYGELTSAPLIVDGRLRVFADARRVWADTSLTSRTEATPFWSIRRWPAEVAGVVAVEGSYEGVALVIVKFSDGVVLAVIPKTGRIAWQDQARASEGETFDGRRTGGATVWRPVGIFTARSNTDGGAVLVVAGGDEVIAYNPWTGKRRWEFTFPEHPGCHDTDWTSETTYIVKDSCAAPATLQIFDVASGTLMNTWIPPGASAGPADAANWYVEPMSCARGHSECGLLKATGGKSVITPKQDYAGVKGTSGGVWRVNSDGAVTPEKWVSGNRTYLQAGLLIENAGDTSGVIWAYDRASGHPEWHSKAGFRLVAVGTIGVYAIDDNLNLVVLHPASGVELSRTDLKKVPDERWVPGLVHVAGRFVAVERLTGGPPEEPDDRYFLGSTPVVLAGV</sequence>
<feature type="domain" description="Pyrrolo-quinoline quinone repeat" evidence="1">
    <location>
        <begin position="165"/>
        <end position="252"/>
    </location>
</feature>
<reference evidence="2" key="1">
    <citation type="submission" date="2021-01" db="EMBL/GenBank/DDBJ databases">
        <title>Whole genome shotgun sequence of Virgisporangium aurantiacum NBRC 16421.</title>
        <authorList>
            <person name="Komaki H."/>
            <person name="Tamura T."/>
        </authorList>
    </citation>
    <scope>NUCLEOTIDE SEQUENCE</scope>
    <source>
        <strain evidence="2">NBRC 16421</strain>
    </source>
</reference>
<dbReference type="Gene3D" id="2.130.10.10">
    <property type="entry name" value="YVTN repeat-like/Quinoprotein amine dehydrogenase"/>
    <property type="match status" value="1"/>
</dbReference>
<dbReference type="InterPro" id="IPR011047">
    <property type="entry name" value="Quinoprotein_ADH-like_sf"/>
</dbReference>
<protein>
    <recommendedName>
        <fullName evidence="1">Pyrrolo-quinoline quinone repeat domain-containing protein</fullName>
    </recommendedName>
</protein>
<dbReference type="RefSeq" id="WP_203988550.1">
    <property type="nucleotide sequence ID" value="NZ_BOPG01000009.1"/>
</dbReference>
<name>A0A8J3YYE3_9ACTN</name>
<proteinExistence type="predicted"/>
<dbReference type="InterPro" id="IPR015943">
    <property type="entry name" value="WD40/YVTN_repeat-like_dom_sf"/>
</dbReference>
<feature type="domain" description="Pyrrolo-quinoline quinone repeat" evidence="1">
    <location>
        <begin position="64"/>
        <end position="157"/>
    </location>
</feature>
<evidence type="ECO:0000313" key="2">
    <source>
        <dbReference type="EMBL" id="GIJ54016.1"/>
    </source>
</evidence>
<dbReference type="Proteomes" id="UP000612585">
    <property type="component" value="Unassembled WGS sequence"/>
</dbReference>
<evidence type="ECO:0000313" key="3">
    <source>
        <dbReference type="Proteomes" id="UP000612585"/>
    </source>
</evidence>
<comment type="caution">
    <text evidence="2">The sequence shown here is derived from an EMBL/GenBank/DDBJ whole genome shotgun (WGS) entry which is preliminary data.</text>
</comment>
<dbReference type="InterPro" id="IPR002372">
    <property type="entry name" value="PQQ_rpt_dom"/>
</dbReference>
<dbReference type="SUPFAM" id="SSF50998">
    <property type="entry name" value="Quinoprotein alcohol dehydrogenase-like"/>
    <property type="match status" value="1"/>
</dbReference>
<gene>
    <name evidence="2" type="ORF">Vau01_015320</name>
</gene>
<accession>A0A8J3YYE3</accession>
<evidence type="ECO:0000259" key="1">
    <source>
        <dbReference type="Pfam" id="PF13360"/>
    </source>
</evidence>
<dbReference type="Pfam" id="PF13360">
    <property type="entry name" value="PQQ_2"/>
    <property type="match status" value="2"/>
</dbReference>